<gene>
    <name evidence="1" type="ORF">GIB67_011751</name>
</gene>
<keyword evidence="2" id="KW-1185">Reference proteome</keyword>
<protein>
    <submittedName>
        <fullName evidence="1">Uncharacterized protein</fullName>
    </submittedName>
</protein>
<sequence length="193" mass="21954">MIYAKFHTNSGERIKYHKSSSVWPGIKFAETINEPFIEWIIGNGKKIDFWRDSWATCTPLREDIDYPNHLWKLCTAKISDFINYDGWNVPSDISLAFLAMGIDITSIPYNSNDEDIQIWMPDINGEFSVKNAFESTHNRLDTDSPGPSGIGVVYRDWEGRVMGTLCKSVGITTNYLAEVNVIIDGVDKAIHRE</sequence>
<proteinExistence type="predicted"/>
<reference evidence="1 2" key="1">
    <citation type="journal article" date="2020" name="IScience">
        <title>Genome Sequencing of the Endangered Kingdonia uniflora (Circaeasteraceae, Ranunculales) Reveals Potential Mechanisms of Evolutionary Specialization.</title>
        <authorList>
            <person name="Sun Y."/>
            <person name="Deng T."/>
            <person name="Zhang A."/>
            <person name="Moore M.J."/>
            <person name="Landis J.B."/>
            <person name="Lin N."/>
            <person name="Zhang H."/>
            <person name="Zhang X."/>
            <person name="Huang J."/>
            <person name="Zhang X."/>
            <person name="Sun H."/>
            <person name="Wang H."/>
        </authorList>
    </citation>
    <scope>NUCLEOTIDE SEQUENCE [LARGE SCALE GENOMIC DNA]</scope>
    <source>
        <strain evidence="1">TB1705</strain>
        <tissue evidence="1">Leaf</tissue>
    </source>
</reference>
<dbReference type="OrthoDB" id="1938625at2759"/>
<comment type="caution">
    <text evidence="1">The sequence shown here is derived from an EMBL/GenBank/DDBJ whole genome shotgun (WGS) entry which is preliminary data.</text>
</comment>
<dbReference type="Proteomes" id="UP000541444">
    <property type="component" value="Unassembled WGS sequence"/>
</dbReference>
<evidence type="ECO:0000313" key="1">
    <source>
        <dbReference type="EMBL" id="KAF6146279.1"/>
    </source>
</evidence>
<dbReference type="EMBL" id="JACGCM010002002">
    <property type="protein sequence ID" value="KAF6146279.1"/>
    <property type="molecule type" value="Genomic_DNA"/>
</dbReference>
<accession>A0A7J7LUM2</accession>
<dbReference type="AlphaFoldDB" id="A0A7J7LUM2"/>
<evidence type="ECO:0000313" key="2">
    <source>
        <dbReference type="Proteomes" id="UP000541444"/>
    </source>
</evidence>
<organism evidence="1 2">
    <name type="scientific">Kingdonia uniflora</name>
    <dbReference type="NCBI Taxonomy" id="39325"/>
    <lineage>
        <taxon>Eukaryota</taxon>
        <taxon>Viridiplantae</taxon>
        <taxon>Streptophyta</taxon>
        <taxon>Embryophyta</taxon>
        <taxon>Tracheophyta</taxon>
        <taxon>Spermatophyta</taxon>
        <taxon>Magnoliopsida</taxon>
        <taxon>Ranunculales</taxon>
        <taxon>Circaeasteraceae</taxon>
        <taxon>Kingdonia</taxon>
    </lineage>
</organism>
<name>A0A7J7LUM2_9MAGN</name>